<dbReference type="Proteomes" id="UP000563107">
    <property type="component" value="Unassembled WGS sequence"/>
</dbReference>
<gene>
    <name evidence="1" type="primary">Env1_2</name>
    <name evidence="1" type="ORF">CHAFRE_R14419</name>
</gene>
<reference evidence="1 2" key="1">
    <citation type="submission" date="2019-09" db="EMBL/GenBank/DDBJ databases">
        <title>Bird 10,000 Genomes (B10K) Project - Family phase.</title>
        <authorList>
            <person name="Zhang G."/>
        </authorList>
    </citation>
    <scope>NUCLEOTIDE SEQUENCE [LARGE SCALE GENOMIC DNA]</scope>
    <source>
        <strain evidence="1">B10K-DU-012-41</strain>
    </source>
</reference>
<evidence type="ECO:0000313" key="2">
    <source>
        <dbReference type="Proteomes" id="UP000563107"/>
    </source>
</evidence>
<sequence length="80" mass="8573">TNPLWKLLSATFSVLNATQPSFTEHCWLCFSINPPFYEAVGITGGSRRINGSNPSQCKWGEPNKPGITLTSVTGKGTCVG</sequence>
<protein>
    <submittedName>
        <fullName evidence="1">ENV1 protein</fullName>
    </submittedName>
</protein>
<feature type="non-terminal residue" evidence="1">
    <location>
        <position position="1"/>
    </location>
</feature>
<dbReference type="InterPro" id="IPR018154">
    <property type="entry name" value="TLV/ENV_coat_polyprotein"/>
</dbReference>
<feature type="non-terminal residue" evidence="1">
    <location>
        <position position="80"/>
    </location>
</feature>
<dbReference type="EMBL" id="VZTR01055697">
    <property type="protein sequence ID" value="NXT72879.1"/>
    <property type="molecule type" value="Genomic_DNA"/>
</dbReference>
<keyword evidence="2" id="KW-1185">Reference proteome</keyword>
<dbReference type="AlphaFoldDB" id="A0A7L3EYC2"/>
<dbReference type="Pfam" id="PF00429">
    <property type="entry name" value="TLV_coat"/>
    <property type="match status" value="1"/>
</dbReference>
<name>A0A7L3EYC2_9PASS</name>
<evidence type="ECO:0000313" key="1">
    <source>
        <dbReference type="EMBL" id="NXT72879.1"/>
    </source>
</evidence>
<accession>A0A7L3EYC2</accession>
<organism evidence="1 2">
    <name type="scientific">Chaetops frenatus</name>
    <name type="common">Rufous rock-jumper</name>
    <dbReference type="NCBI Taxonomy" id="221966"/>
    <lineage>
        <taxon>Eukaryota</taxon>
        <taxon>Metazoa</taxon>
        <taxon>Chordata</taxon>
        <taxon>Craniata</taxon>
        <taxon>Vertebrata</taxon>
        <taxon>Euteleostomi</taxon>
        <taxon>Archelosauria</taxon>
        <taxon>Archosauria</taxon>
        <taxon>Dinosauria</taxon>
        <taxon>Saurischia</taxon>
        <taxon>Theropoda</taxon>
        <taxon>Coelurosauria</taxon>
        <taxon>Aves</taxon>
        <taxon>Neognathae</taxon>
        <taxon>Neoaves</taxon>
        <taxon>Telluraves</taxon>
        <taxon>Australaves</taxon>
        <taxon>Passeriformes</taxon>
        <taxon>Picathartidae</taxon>
        <taxon>Chaetops</taxon>
    </lineage>
</organism>
<proteinExistence type="predicted"/>
<comment type="caution">
    <text evidence="1">The sequence shown here is derived from an EMBL/GenBank/DDBJ whole genome shotgun (WGS) entry which is preliminary data.</text>
</comment>